<evidence type="ECO:0000256" key="4">
    <source>
        <dbReference type="ARBA" id="ARBA00022857"/>
    </source>
</evidence>
<evidence type="ECO:0000256" key="11">
    <source>
        <dbReference type="PIRSR" id="PIRSR000114-1"/>
    </source>
</evidence>
<keyword evidence="3 10" id="KW-0547">Nucleotide-binding</keyword>
<feature type="binding site" evidence="10">
    <location>
        <position position="249"/>
    </location>
    <ligand>
        <name>sn-glycerol 3-phosphate</name>
        <dbReference type="ChEBI" id="CHEBI:57597"/>
    </ligand>
</feature>
<dbReference type="HAMAP" id="MF_00394">
    <property type="entry name" value="NAD_Glyc3P_dehydrog"/>
    <property type="match status" value="1"/>
</dbReference>
<feature type="binding site" evidence="10">
    <location>
        <position position="270"/>
    </location>
    <ligand>
        <name>NADPH</name>
        <dbReference type="ChEBI" id="CHEBI:57783"/>
    </ligand>
</feature>
<dbReference type="PIRSF" id="PIRSF000114">
    <property type="entry name" value="Glycerol-3-P_dh"/>
    <property type="match status" value="1"/>
</dbReference>
<evidence type="ECO:0000256" key="13">
    <source>
        <dbReference type="PIRSR" id="PIRSR000114-3"/>
    </source>
</evidence>
<reference evidence="18 20" key="1">
    <citation type="submission" date="2016-04" db="EMBL/GenBank/DDBJ databases">
        <authorList>
            <person name="Evans L.H."/>
            <person name="Alamgir A."/>
            <person name="Owens N."/>
            <person name="Weber N.D."/>
            <person name="Virtaneva K."/>
            <person name="Barbian K."/>
            <person name="Babar A."/>
            <person name="Rosenke K."/>
        </authorList>
    </citation>
    <scope>NUCLEOTIDE SEQUENCE [LARGE SCALE GENOMIC DNA]</scope>
    <source>
        <strain evidence="18 20">JL2886</strain>
    </source>
</reference>
<evidence type="ECO:0000256" key="1">
    <source>
        <dbReference type="ARBA" id="ARBA00011009"/>
    </source>
</evidence>
<evidence type="ECO:0000313" key="21">
    <source>
        <dbReference type="Proteomes" id="UP001218364"/>
    </source>
</evidence>
<dbReference type="PROSITE" id="PS00957">
    <property type="entry name" value="NAD_G3PDH"/>
    <property type="match status" value="1"/>
</dbReference>
<dbReference type="Proteomes" id="UP001218364">
    <property type="component" value="Unassembled WGS sequence"/>
</dbReference>
<dbReference type="NCBIfam" id="NF000942">
    <property type="entry name" value="PRK00094.1-4"/>
    <property type="match status" value="1"/>
</dbReference>
<feature type="binding site" evidence="10">
    <location>
        <position position="130"/>
    </location>
    <ligand>
        <name>sn-glycerol 3-phosphate</name>
        <dbReference type="ChEBI" id="CHEBI:57597"/>
    </ligand>
</feature>
<comment type="caution">
    <text evidence="10">Lacks conserved residue(s) required for the propagation of feature annotation.</text>
</comment>
<feature type="domain" description="Glycerol-3-phosphate dehydrogenase NAD-dependent C-terminal" evidence="17">
    <location>
        <begin position="174"/>
        <end position="308"/>
    </location>
</feature>
<comment type="catalytic activity">
    <reaction evidence="10">
        <text>sn-glycerol 3-phosphate + NAD(+) = dihydroxyacetone phosphate + NADH + H(+)</text>
        <dbReference type="Rhea" id="RHEA:11092"/>
        <dbReference type="ChEBI" id="CHEBI:15378"/>
        <dbReference type="ChEBI" id="CHEBI:57540"/>
        <dbReference type="ChEBI" id="CHEBI:57597"/>
        <dbReference type="ChEBI" id="CHEBI:57642"/>
        <dbReference type="ChEBI" id="CHEBI:57945"/>
        <dbReference type="EC" id="1.1.1.94"/>
    </reaction>
</comment>
<evidence type="ECO:0000256" key="8">
    <source>
        <dbReference type="ARBA" id="ARBA00023209"/>
    </source>
</evidence>
<reference evidence="19 21" key="2">
    <citation type="submission" date="2023-02" db="EMBL/GenBank/DDBJ databases">
        <title>Population genomics of bacteria associated with diatom.</title>
        <authorList>
            <person name="Xie J."/>
            <person name="Wang H."/>
        </authorList>
    </citation>
    <scope>NUCLEOTIDE SEQUENCE [LARGE SCALE GENOMIC DNA]</scope>
    <source>
        <strain evidence="19 21">PT47_8</strain>
    </source>
</reference>
<evidence type="ECO:0000256" key="2">
    <source>
        <dbReference type="ARBA" id="ARBA00022516"/>
    </source>
</evidence>
<comment type="function">
    <text evidence="10">Catalyzes the reduction of the glycolytic intermediate dihydroxyacetone phosphate (DHAP) to sn-glycerol 3-phosphate (G3P), the key precursor for phospholipid synthesis.</text>
</comment>
<feature type="binding site" evidence="13">
    <location>
        <begin position="7"/>
        <end position="12"/>
    </location>
    <ligand>
        <name>NAD(+)</name>
        <dbReference type="ChEBI" id="CHEBI:57540"/>
    </ligand>
</feature>
<feature type="binding site" evidence="10">
    <location>
        <position position="102"/>
    </location>
    <ligand>
        <name>NADPH</name>
        <dbReference type="ChEBI" id="CHEBI:57783"/>
    </ligand>
</feature>
<evidence type="ECO:0000256" key="3">
    <source>
        <dbReference type="ARBA" id="ARBA00022741"/>
    </source>
</evidence>
<accession>A0A1B0ZSN3</accession>
<dbReference type="EMBL" id="CP015124">
    <property type="protein sequence ID" value="ANP37175.1"/>
    <property type="molecule type" value="Genomic_DNA"/>
</dbReference>
<keyword evidence="6 10" id="KW-0520">NAD</keyword>
<evidence type="ECO:0000259" key="17">
    <source>
        <dbReference type="Pfam" id="PF07479"/>
    </source>
</evidence>
<dbReference type="UniPathway" id="UPA00940"/>
<comment type="catalytic activity">
    <reaction evidence="10 15">
        <text>sn-glycerol 3-phosphate + NADP(+) = dihydroxyacetone phosphate + NADPH + H(+)</text>
        <dbReference type="Rhea" id="RHEA:11096"/>
        <dbReference type="ChEBI" id="CHEBI:15378"/>
        <dbReference type="ChEBI" id="CHEBI:57597"/>
        <dbReference type="ChEBI" id="CHEBI:57642"/>
        <dbReference type="ChEBI" id="CHEBI:57783"/>
        <dbReference type="ChEBI" id="CHEBI:58349"/>
        <dbReference type="EC" id="1.1.1.94"/>
    </reaction>
</comment>
<evidence type="ECO:0000256" key="10">
    <source>
        <dbReference type="HAMAP-Rule" id="MF_00394"/>
    </source>
</evidence>
<evidence type="ECO:0000313" key="18">
    <source>
        <dbReference type="EMBL" id="ANP37175.1"/>
    </source>
</evidence>
<dbReference type="InterPro" id="IPR013328">
    <property type="entry name" value="6PGD_dom2"/>
</dbReference>
<dbReference type="SUPFAM" id="SSF51735">
    <property type="entry name" value="NAD(P)-binding Rossmann-fold domains"/>
    <property type="match status" value="1"/>
</dbReference>
<keyword evidence="5 10" id="KW-0560">Oxidoreductase</keyword>
<comment type="similarity">
    <text evidence="1 10 14">Belongs to the NAD-dependent glycerol-3-phosphate dehydrogenase family.</text>
</comment>
<feature type="binding site" evidence="10">
    <location>
        <position position="238"/>
    </location>
    <ligand>
        <name>sn-glycerol 3-phosphate</name>
        <dbReference type="ChEBI" id="CHEBI:57597"/>
    </ligand>
</feature>
<feature type="binding site" evidence="10">
    <location>
        <position position="30"/>
    </location>
    <ligand>
        <name>NADPH</name>
        <dbReference type="ChEBI" id="CHEBI:57783"/>
    </ligand>
</feature>
<feature type="binding site" evidence="10">
    <location>
        <position position="102"/>
    </location>
    <ligand>
        <name>sn-glycerol 3-phosphate</name>
        <dbReference type="ChEBI" id="CHEBI:57597"/>
    </ligand>
</feature>
<dbReference type="PRINTS" id="PR00077">
    <property type="entry name" value="GPDHDRGNASE"/>
</dbReference>
<feature type="binding site" evidence="10">
    <location>
        <position position="11"/>
    </location>
    <ligand>
        <name>NADPH</name>
        <dbReference type="ChEBI" id="CHEBI:57783"/>
    </ligand>
</feature>
<dbReference type="NCBIfam" id="NF000940">
    <property type="entry name" value="PRK00094.1-2"/>
    <property type="match status" value="1"/>
</dbReference>
<feature type="binding site" evidence="13">
    <location>
        <position position="249"/>
    </location>
    <ligand>
        <name>NAD(+)</name>
        <dbReference type="ChEBI" id="CHEBI:57540"/>
    </ligand>
</feature>
<dbReference type="GO" id="GO:0006650">
    <property type="term" value="P:glycerophospholipid metabolic process"/>
    <property type="evidence" value="ECO:0007669"/>
    <property type="project" value="UniProtKB-UniRule"/>
</dbReference>
<keyword evidence="9 10" id="KW-1208">Phospholipid metabolism</keyword>
<comment type="subcellular location">
    <subcellularLocation>
        <location evidence="10">Cytoplasm</location>
    </subcellularLocation>
</comment>
<feature type="binding site" evidence="10">
    <location>
        <position position="250"/>
    </location>
    <ligand>
        <name>sn-glycerol 3-phosphate</name>
        <dbReference type="ChEBI" id="CHEBI:57597"/>
    </ligand>
</feature>
<evidence type="ECO:0000256" key="15">
    <source>
        <dbReference type="RuleBase" id="RU000439"/>
    </source>
</evidence>
<protein>
    <recommendedName>
        <fullName evidence="10">Glycerol-3-phosphate dehydrogenase [NAD(P)+]</fullName>
        <ecNumber evidence="10">1.1.1.94</ecNumber>
    </recommendedName>
    <alternativeName>
        <fullName evidence="10">NAD(P)(+)-dependent glycerol-3-phosphate dehydrogenase</fullName>
    </alternativeName>
    <alternativeName>
        <fullName evidence="10">NAD(P)H-dependent dihydroxyacetone-phosphate reductase</fullName>
    </alternativeName>
</protein>
<dbReference type="InterPro" id="IPR036291">
    <property type="entry name" value="NAD(P)-bd_dom_sf"/>
</dbReference>
<evidence type="ECO:0000313" key="19">
    <source>
        <dbReference type="EMBL" id="MDE4166562.1"/>
    </source>
</evidence>
<feature type="binding site" evidence="10">
    <location>
        <position position="134"/>
    </location>
    <ligand>
        <name>NADPH</name>
        <dbReference type="ChEBI" id="CHEBI:57783"/>
    </ligand>
</feature>
<dbReference type="GO" id="GO:0046167">
    <property type="term" value="P:glycerol-3-phosphate biosynthetic process"/>
    <property type="evidence" value="ECO:0007669"/>
    <property type="project" value="UniProtKB-UniRule"/>
</dbReference>
<evidence type="ECO:0000256" key="12">
    <source>
        <dbReference type="PIRSR" id="PIRSR000114-2"/>
    </source>
</evidence>
<keyword evidence="7 10" id="KW-0443">Lipid metabolism</keyword>
<evidence type="ECO:0000256" key="14">
    <source>
        <dbReference type="RuleBase" id="RU000437"/>
    </source>
</evidence>
<feature type="binding site" evidence="12">
    <location>
        <begin position="249"/>
        <end position="250"/>
    </location>
    <ligand>
        <name>substrate</name>
    </ligand>
</feature>
<keyword evidence="2 10" id="KW-0444">Lipid biosynthesis</keyword>
<feature type="binding site" evidence="12">
    <location>
        <position position="102"/>
    </location>
    <ligand>
        <name>substrate</name>
    </ligand>
</feature>
<sequence>MSVSVLGAGAFGTALAISLAGNGPVTLWARNNAHAEQMQTSRRNVARLPGVDLPPELTVTSDLAEAAESDTILLSVPMQQLRGLLMAEGDALAGKALVACCKGIELSTGMGPVSVIRDCLPEAQAALLTGPSFAADIARGLPTALTLACEDPALGLSLQEQLTTANLRLYRTTDTVGAELGGALKNVIAIACGAVIGAGLGESARAALMTRGYAEMQRMALACGARAETLAGLSGFGDLTLTCSSDLSRNYRLGFAIGRGESFDPSITVEGAATARATAAKAEDMRLDMPITQTVVALLDGRLTIHDATAQLLSRPLKEE</sequence>
<evidence type="ECO:0000259" key="16">
    <source>
        <dbReference type="Pfam" id="PF01210"/>
    </source>
</evidence>
<dbReference type="PATRIC" id="fig|60890.4.peg.2214"/>
<dbReference type="PANTHER" id="PTHR11728">
    <property type="entry name" value="GLYCEROL-3-PHOSPHATE DEHYDROGENASE"/>
    <property type="match status" value="1"/>
</dbReference>
<proteinExistence type="inferred from homology"/>
<keyword evidence="10" id="KW-0963">Cytoplasm</keyword>
<keyword evidence="20" id="KW-1185">Reference proteome</keyword>
<dbReference type="FunFam" id="3.40.50.720:FF:000019">
    <property type="entry name" value="Glycerol-3-phosphate dehydrogenase [NAD(P)+]"/>
    <property type="match status" value="1"/>
</dbReference>
<dbReference type="PANTHER" id="PTHR11728:SF1">
    <property type="entry name" value="GLYCEROL-3-PHOSPHATE DEHYDROGENASE [NAD(+)] 2, CHLOROPLASTIC"/>
    <property type="match status" value="1"/>
</dbReference>
<dbReference type="GO" id="GO:0008654">
    <property type="term" value="P:phospholipid biosynthetic process"/>
    <property type="evidence" value="ECO:0007669"/>
    <property type="project" value="UniProtKB-KW"/>
</dbReference>
<dbReference type="InterPro" id="IPR011128">
    <property type="entry name" value="G3P_DH_NAD-dep_N"/>
</dbReference>
<dbReference type="Pfam" id="PF01210">
    <property type="entry name" value="NAD_Gly3P_dh_N"/>
    <property type="match status" value="1"/>
</dbReference>
<dbReference type="GO" id="GO:0046168">
    <property type="term" value="P:glycerol-3-phosphate catabolic process"/>
    <property type="evidence" value="ECO:0007669"/>
    <property type="project" value="InterPro"/>
</dbReference>
<evidence type="ECO:0000256" key="7">
    <source>
        <dbReference type="ARBA" id="ARBA00023098"/>
    </source>
</evidence>
<feature type="binding site" evidence="13">
    <location>
        <position position="134"/>
    </location>
    <ligand>
        <name>NAD(+)</name>
        <dbReference type="ChEBI" id="CHEBI:57540"/>
    </ligand>
</feature>
<dbReference type="GO" id="GO:0005829">
    <property type="term" value="C:cytosol"/>
    <property type="evidence" value="ECO:0007669"/>
    <property type="project" value="TreeGrafter"/>
</dbReference>
<keyword evidence="4 10" id="KW-0521">NADP</keyword>
<dbReference type="EMBL" id="JARCJK010000006">
    <property type="protein sequence ID" value="MDE4166562.1"/>
    <property type="molecule type" value="Genomic_DNA"/>
</dbReference>
<evidence type="ECO:0000256" key="9">
    <source>
        <dbReference type="ARBA" id="ARBA00023264"/>
    </source>
</evidence>
<dbReference type="InterPro" id="IPR006168">
    <property type="entry name" value="G3P_DH_NAD-dep"/>
</dbReference>
<name>A0A1B0ZSN3_9RHOB</name>
<dbReference type="GO" id="GO:0047952">
    <property type="term" value="F:glycerol-3-phosphate dehydrogenase [NAD(P)+] activity"/>
    <property type="evidence" value="ECO:0007669"/>
    <property type="project" value="UniProtKB-UniRule"/>
</dbReference>
<evidence type="ECO:0000256" key="5">
    <source>
        <dbReference type="ARBA" id="ARBA00023002"/>
    </source>
</evidence>
<dbReference type="InterPro" id="IPR008927">
    <property type="entry name" value="6-PGluconate_DH-like_C_sf"/>
</dbReference>
<feature type="domain" description="Glycerol-3-phosphate dehydrogenase NAD-dependent N-terminal" evidence="16">
    <location>
        <begin position="3"/>
        <end position="153"/>
    </location>
</feature>
<dbReference type="Gene3D" id="3.40.50.720">
    <property type="entry name" value="NAD(P)-binding Rossmann-like Domain"/>
    <property type="match status" value="1"/>
</dbReference>
<dbReference type="Gene3D" id="1.10.1040.10">
    <property type="entry name" value="N-(1-d-carboxylethyl)-l-norvaline Dehydrogenase, domain 2"/>
    <property type="match status" value="1"/>
</dbReference>
<evidence type="ECO:0000313" key="20">
    <source>
        <dbReference type="Proteomes" id="UP000092565"/>
    </source>
</evidence>
<keyword evidence="8 10" id="KW-0594">Phospholipid biosynthesis</keyword>
<dbReference type="GO" id="GO:0051287">
    <property type="term" value="F:NAD binding"/>
    <property type="evidence" value="ECO:0007669"/>
    <property type="project" value="InterPro"/>
</dbReference>
<dbReference type="InterPro" id="IPR006109">
    <property type="entry name" value="G3P_DH_NAD-dep_C"/>
</dbReference>
<evidence type="ECO:0000256" key="6">
    <source>
        <dbReference type="ARBA" id="ARBA00023027"/>
    </source>
</evidence>
<dbReference type="OrthoDB" id="9812273at2"/>
<gene>
    <name evidence="10 18" type="primary">gpsA</name>
    <name evidence="18" type="ORF">JL2886_02285</name>
    <name evidence="19" type="ORF">PXK24_12750</name>
</gene>
<dbReference type="EC" id="1.1.1.94" evidence="10"/>
<feature type="binding site" evidence="10">
    <location>
        <position position="248"/>
    </location>
    <ligand>
        <name>sn-glycerol 3-phosphate</name>
        <dbReference type="ChEBI" id="CHEBI:57597"/>
    </ligand>
</feature>
<feature type="binding site" evidence="10">
    <location>
        <position position="249"/>
    </location>
    <ligand>
        <name>NADPH</name>
        <dbReference type="ChEBI" id="CHEBI:57783"/>
    </ligand>
</feature>
<dbReference type="Proteomes" id="UP000092565">
    <property type="component" value="Chromosome"/>
</dbReference>
<organism evidence="18 20">
    <name type="scientific">Phaeobacter gallaeciensis</name>
    <dbReference type="NCBI Taxonomy" id="60890"/>
    <lineage>
        <taxon>Bacteria</taxon>
        <taxon>Pseudomonadati</taxon>
        <taxon>Pseudomonadota</taxon>
        <taxon>Alphaproteobacteria</taxon>
        <taxon>Rhodobacterales</taxon>
        <taxon>Roseobacteraceae</taxon>
        <taxon>Phaeobacter</taxon>
    </lineage>
</organism>
<dbReference type="GO" id="GO:0005975">
    <property type="term" value="P:carbohydrate metabolic process"/>
    <property type="evidence" value="ECO:0007669"/>
    <property type="project" value="InterPro"/>
</dbReference>
<dbReference type="RefSeq" id="WP_065272035.1">
    <property type="nucleotide sequence ID" value="NZ_CP015124.1"/>
</dbReference>
<feature type="binding site" evidence="10">
    <location>
        <position position="185"/>
    </location>
    <ligand>
        <name>sn-glycerol 3-phosphate</name>
        <dbReference type="ChEBI" id="CHEBI:57597"/>
    </ligand>
</feature>
<comment type="pathway">
    <text evidence="10">Membrane lipid metabolism; glycerophospholipid metabolism.</text>
</comment>
<feature type="active site" description="Proton acceptor" evidence="10 11">
    <location>
        <position position="185"/>
    </location>
</feature>
<feature type="binding site" evidence="10">
    <location>
        <position position="132"/>
    </location>
    <ligand>
        <name>sn-glycerol 3-phosphate</name>
        <dbReference type="ChEBI" id="CHEBI:57597"/>
    </ligand>
</feature>
<dbReference type="AlphaFoldDB" id="A0A1B0ZSN3"/>
<dbReference type="SUPFAM" id="SSF48179">
    <property type="entry name" value="6-phosphogluconate dehydrogenase C-terminal domain-like"/>
    <property type="match status" value="1"/>
</dbReference>
<dbReference type="Pfam" id="PF07479">
    <property type="entry name" value="NAD_Gly3P_dh_C"/>
    <property type="match status" value="1"/>
</dbReference>